<comment type="similarity">
    <text evidence="1">Belongs to the peptidase M20 family.</text>
</comment>
<dbReference type="InterPro" id="IPR010158">
    <property type="entry name" value="Amidase_Cbmase"/>
</dbReference>
<dbReference type="SUPFAM" id="SSF53187">
    <property type="entry name" value="Zn-dependent exopeptidases"/>
    <property type="match status" value="1"/>
</dbReference>
<dbReference type="GO" id="GO:0046872">
    <property type="term" value="F:metal ion binding"/>
    <property type="evidence" value="ECO:0007669"/>
    <property type="project" value="UniProtKB-KW"/>
</dbReference>
<dbReference type="InterPro" id="IPR002933">
    <property type="entry name" value="Peptidase_M20"/>
</dbReference>
<keyword evidence="3" id="KW-0862">Zinc</keyword>
<keyword evidence="2 4" id="KW-0378">Hydrolase</keyword>
<dbReference type="GO" id="GO:0050538">
    <property type="term" value="F:N-carbamoyl-L-amino-acid hydrolase activity"/>
    <property type="evidence" value="ECO:0007669"/>
    <property type="project" value="UniProtKB-EC"/>
</dbReference>
<dbReference type="AlphaFoldDB" id="A0A840V563"/>
<evidence type="ECO:0000256" key="3">
    <source>
        <dbReference type="PIRSR" id="PIRSR001235-1"/>
    </source>
</evidence>
<dbReference type="Pfam" id="PF01546">
    <property type="entry name" value="Peptidase_M20"/>
    <property type="match status" value="1"/>
</dbReference>
<accession>A0A840V563</accession>
<dbReference type="GO" id="GO:0016813">
    <property type="term" value="F:hydrolase activity, acting on carbon-nitrogen (but not peptide) bonds, in linear amidines"/>
    <property type="evidence" value="ECO:0007669"/>
    <property type="project" value="InterPro"/>
</dbReference>
<dbReference type="Gene3D" id="3.30.70.360">
    <property type="match status" value="1"/>
</dbReference>
<organism evidence="4 5">
    <name type="scientific">Haloferula luteola</name>
    <dbReference type="NCBI Taxonomy" id="595692"/>
    <lineage>
        <taxon>Bacteria</taxon>
        <taxon>Pseudomonadati</taxon>
        <taxon>Verrucomicrobiota</taxon>
        <taxon>Verrucomicrobiia</taxon>
        <taxon>Verrucomicrobiales</taxon>
        <taxon>Verrucomicrobiaceae</taxon>
        <taxon>Haloferula</taxon>
    </lineage>
</organism>
<keyword evidence="5" id="KW-1185">Reference proteome</keyword>
<keyword evidence="3" id="KW-0479">Metal-binding</keyword>
<protein>
    <submittedName>
        <fullName evidence="4">N-carbamoyl-L-amino-acid hydrolase</fullName>
        <ecNumber evidence="4">3.5.1.87</ecNumber>
    </submittedName>
</protein>
<dbReference type="PANTHER" id="PTHR32494:SF5">
    <property type="entry name" value="ALLANTOATE AMIDOHYDROLASE"/>
    <property type="match status" value="1"/>
</dbReference>
<feature type="binding site" evidence="3">
    <location>
        <position position="88"/>
    </location>
    <ligand>
        <name>Zn(2+)</name>
        <dbReference type="ChEBI" id="CHEBI:29105"/>
        <label>1</label>
    </ligand>
</feature>
<evidence type="ECO:0000256" key="2">
    <source>
        <dbReference type="ARBA" id="ARBA00022801"/>
    </source>
</evidence>
<evidence type="ECO:0000313" key="4">
    <source>
        <dbReference type="EMBL" id="MBB5352176.1"/>
    </source>
</evidence>
<dbReference type="SUPFAM" id="SSF55031">
    <property type="entry name" value="Bacterial exopeptidase dimerisation domain"/>
    <property type="match status" value="1"/>
</dbReference>
<proteinExistence type="inferred from homology"/>
<evidence type="ECO:0000256" key="1">
    <source>
        <dbReference type="ARBA" id="ARBA00006153"/>
    </source>
</evidence>
<dbReference type="NCBIfam" id="TIGR01879">
    <property type="entry name" value="hydantase"/>
    <property type="match status" value="1"/>
</dbReference>
<dbReference type="PIRSF" id="PIRSF001235">
    <property type="entry name" value="Amidase_carbamoylase"/>
    <property type="match status" value="1"/>
</dbReference>
<feature type="binding site" evidence="3">
    <location>
        <position position="77"/>
    </location>
    <ligand>
        <name>Zn(2+)</name>
        <dbReference type="ChEBI" id="CHEBI:29105"/>
        <label>1</label>
    </ligand>
</feature>
<gene>
    <name evidence="4" type="ORF">HNR46_002419</name>
</gene>
<comment type="caution">
    <text evidence="4">The sequence shown here is derived from an EMBL/GenBank/DDBJ whole genome shotgun (WGS) entry which is preliminary data.</text>
</comment>
<reference evidence="4 5" key="1">
    <citation type="submission" date="2020-08" db="EMBL/GenBank/DDBJ databases">
        <title>Genomic Encyclopedia of Type Strains, Phase IV (KMG-IV): sequencing the most valuable type-strain genomes for metagenomic binning, comparative biology and taxonomic classification.</title>
        <authorList>
            <person name="Goeker M."/>
        </authorList>
    </citation>
    <scope>NUCLEOTIDE SEQUENCE [LARGE SCALE GENOMIC DNA]</scope>
    <source>
        <strain evidence="4 5">YC6886</strain>
    </source>
</reference>
<feature type="binding site" evidence="3">
    <location>
        <position position="88"/>
    </location>
    <ligand>
        <name>Zn(2+)</name>
        <dbReference type="ChEBI" id="CHEBI:29105"/>
        <label>2</label>
    </ligand>
</feature>
<dbReference type="EMBL" id="JACHFD010000011">
    <property type="protein sequence ID" value="MBB5352176.1"/>
    <property type="molecule type" value="Genomic_DNA"/>
</dbReference>
<dbReference type="Proteomes" id="UP000557717">
    <property type="component" value="Unassembled WGS sequence"/>
</dbReference>
<sequence length="418" mass="45269">MSLDPQRTLAELKELRSLTGDENGAQRVAFTETWSRAREWFLGLLEDLPVETHRDAAGNLWSTLRGESEHALLIGGHIDSVPNGGWLDGCLNLLTGVAILRRLVAEYDGCPPITIRLVDWADEEGARFGKSLFGSSACSGNLDIEEARGLIDRDGIPLPEALAACGLDLDAVLTSGRELTHAAAYIELHIEQGPVLLDLDLPLGAVLGTFGVERHAITFHGQAAHSGSTPMNRRRDALLAAGKMSADIYAIADRSGEGVCTIGSCTTTPGIVTSVVETCRITLDQRHLDAEKLSSMLIEARDASTRFAEEGGLTVDWERLWHIAPRPFHPELIDLCDEAILETCGVSHRLPSGPLHDAAEIAAAGVPTVMMFVQSLHGISHNKIEDTLEEHILQSVTAFDRLADKVLAWIRRQAATPL</sequence>
<dbReference type="RefSeq" id="WP_184018990.1">
    <property type="nucleotide sequence ID" value="NZ_JACHFD010000011.1"/>
</dbReference>
<feature type="binding site" evidence="3">
    <location>
        <position position="189"/>
    </location>
    <ligand>
        <name>Zn(2+)</name>
        <dbReference type="ChEBI" id="CHEBI:29105"/>
        <label>1</label>
    </ligand>
</feature>
<comment type="cofactor">
    <cofactor evidence="3">
        <name>Zn(2+)</name>
        <dbReference type="ChEBI" id="CHEBI:29105"/>
    </cofactor>
    <text evidence="3">Binds 2 Zn(2+) ions per subunit.</text>
</comment>
<feature type="binding site" evidence="3">
    <location>
        <position position="381"/>
    </location>
    <ligand>
        <name>Zn(2+)</name>
        <dbReference type="ChEBI" id="CHEBI:29105"/>
        <label>2</label>
    </ligand>
</feature>
<evidence type="ECO:0000313" key="5">
    <source>
        <dbReference type="Proteomes" id="UP000557717"/>
    </source>
</evidence>
<dbReference type="EC" id="3.5.1.87" evidence="4"/>
<name>A0A840V563_9BACT</name>
<feature type="binding site" evidence="3">
    <location>
        <position position="124"/>
    </location>
    <ligand>
        <name>Zn(2+)</name>
        <dbReference type="ChEBI" id="CHEBI:29105"/>
        <label>2</label>
    </ligand>
</feature>
<dbReference type="PANTHER" id="PTHR32494">
    <property type="entry name" value="ALLANTOATE DEIMINASE-RELATED"/>
    <property type="match status" value="1"/>
</dbReference>
<dbReference type="Gene3D" id="3.40.630.10">
    <property type="entry name" value="Zn peptidases"/>
    <property type="match status" value="1"/>
</dbReference>
<dbReference type="InterPro" id="IPR036264">
    <property type="entry name" value="Bact_exopeptidase_dim_dom"/>
</dbReference>